<dbReference type="CDD" id="cd06267">
    <property type="entry name" value="PBP1_LacI_sugar_binding-like"/>
    <property type="match status" value="1"/>
</dbReference>
<dbReference type="RefSeq" id="WP_202015844.1">
    <property type="nucleotide sequence ID" value="NZ_JAERRB010000016.1"/>
</dbReference>
<sequence>MKKKATIVDIANKLGITPSAVSKALSGHPRISDETKLAVIAAAKALEYTPNHMAMGLRKGTSGLIGILVPAIHYSFFATAIKGAEEVLSQAGYNVIIAQSKDNAALERKQLEGLVRAQVEGIIASMAIETKDFSFYQELSFDIPLVLFDRTFEDDNVSTVIVDDFAGAVKAVDHLVEMGYSRIAHLGGYAHILPFGKRIEGYKSALAKHGLPFRKEYLFQCAPNKDEGAQATERLLQLPEPPDAIFAASDYLAFGAIKAAKKQGLHVPDDLGLVGFSNEEFSAQVSPSITSVDQFSEAMGASAAELLVRQMREGKGGKEFIAQKRILSPKLIARESSLRKVKTTLHTP</sequence>
<evidence type="ECO:0000256" key="3">
    <source>
        <dbReference type="ARBA" id="ARBA00023163"/>
    </source>
</evidence>
<comment type="caution">
    <text evidence="5">The sequence shown here is derived from an EMBL/GenBank/DDBJ whole genome shotgun (WGS) entry which is preliminary data.</text>
</comment>
<reference evidence="5 6" key="1">
    <citation type="submission" date="2021-01" db="EMBL/GenBank/DDBJ databases">
        <title>Chryseolinea sp. Jin1 Genome sequencing and assembly.</title>
        <authorList>
            <person name="Kim I."/>
        </authorList>
    </citation>
    <scope>NUCLEOTIDE SEQUENCE [LARGE SCALE GENOMIC DNA]</scope>
    <source>
        <strain evidence="5 6">Jin1</strain>
    </source>
</reference>
<gene>
    <name evidence="5" type="ORF">JI741_29590</name>
</gene>
<dbReference type="EMBL" id="JAERRB010000016">
    <property type="protein sequence ID" value="MBL0745421.1"/>
    <property type="molecule type" value="Genomic_DNA"/>
</dbReference>
<dbReference type="Gene3D" id="1.10.260.40">
    <property type="entry name" value="lambda repressor-like DNA-binding domains"/>
    <property type="match status" value="1"/>
</dbReference>
<dbReference type="CDD" id="cd01392">
    <property type="entry name" value="HTH_LacI"/>
    <property type="match status" value="1"/>
</dbReference>
<dbReference type="PANTHER" id="PTHR30146">
    <property type="entry name" value="LACI-RELATED TRANSCRIPTIONAL REPRESSOR"/>
    <property type="match status" value="1"/>
</dbReference>
<keyword evidence="1" id="KW-0805">Transcription regulation</keyword>
<evidence type="ECO:0000313" key="5">
    <source>
        <dbReference type="EMBL" id="MBL0745421.1"/>
    </source>
</evidence>
<accession>A0ABS1L156</accession>
<dbReference type="InterPro" id="IPR010982">
    <property type="entry name" value="Lambda_DNA-bd_dom_sf"/>
</dbReference>
<dbReference type="Pfam" id="PF00356">
    <property type="entry name" value="LacI"/>
    <property type="match status" value="1"/>
</dbReference>
<dbReference type="SUPFAM" id="SSF47413">
    <property type="entry name" value="lambda repressor-like DNA-binding domains"/>
    <property type="match status" value="1"/>
</dbReference>
<keyword evidence="6" id="KW-1185">Reference proteome</keyword>
<keyword evidence="2 5" id="KW-0238">DNA-binding</keyword>
<name>A0ABS1L156_9BACT</name>
<dbReference type="SMART" id="SM00354">
    <property type="entry name" value="HTH_LACI"/>
    <property type="match status" value="1"/>
</dbReference>
<dbReference type="Proteomes" id="UP000613030">
    <property type="component" value="Unassembled WGS sequence"/>
</dbReference>
<dbReference type="Gene3D" id="3.40.50.2300">
    <property type="match status" value="2"/>
</dbReference>
<keyword evidence="3" id="KW-0804">Transcription</keyword>
<dbReference type="InterPro" id="IPR000843">
    <property type="entry name" value="HTH_LacI"/>
</dbReference>
<evidence type="ECO:0000256" key="1">
    <source>
        <dbReference type="ARBA" id="ARBA00023015"/>
    </source>
</evidence>
<feature type="domain" description="HTH lacI-type" evidence="4">
    <location>
        <begin position="5"/>
        <end position="59"/>
    </location>
</feature>
<proteinExistence type="predicted"/>
<dbReference type="PANTHER" id="PTHR30146:SF109">
    <property type="entry name" value="HTH-TYPE TRANSCRIPTIONAL REGULATOR GALS"/>
    <property type="match status" value="1"/>
</dbReference>
<dbReference type="InterPro" id="IPR046335">
    <property type="entry name" value="LacI/GalR-like_sensor"/>
</dbReference>
<evidence type="ECO:0000313" key="6">
    <source>
        <dbReference type="Proteomes" id="UP000613030"/>
    </source>
</evidence>
<dbReference type="PROSITE" id="PS50932">
    <property type="entry name" value="HTH_LACI_2"/>
    <property type="match status" value="1"/>
</dbReference>
<dbReference type="SUPFAM" id="SSF53822">
    <property type="entry name" value="Periplasmic binding protein-like I"/>
    <property type="match status" value="1"/>
</dbReference>
<dbReference type="InterPro" id="IPR028082">
    <property type="entry name" value="Peripla_BP_I"/>
</dbReference>
<dbReference type="GO" id="GO:0003677">
    <property type="term" value="F:DNA binding"/>
    <property type="evidence" value="ECO:0007669"/>
    <property type="project" value="UniProtKB-KW"/>
</dbReference>
<protein>
    <submittedName>
        <fullName evidence="5">LacI family DNA-binding transcriptional regulator</fullName>
    </submittedName>
</protein>
<evidence type="ECO:0000259" key="4">
    <source>
        <dbReference type="PROSITE" id="PS50932"/>
    </source>
</evidence>
<evidence type="ECO:0000256" key="2">
    <source>
        <dbReference type="ARBA" id="ARBA00023125"/>
    </source>
</evidence>
<dbReference type="Pfam" id="PF13377">
    <property type="entry name" value="Peripla_BP_3"/>
    <property type="match status" value="1"/>
</dbReference>
<organism evidence="5 6">
    <name type="scientific">Chryseolinea lacunae</name>
    <dbReference type="NCBI Taxonomy" id="2801331"/>
    <lineage>
        <taxon>Bacteria</taxon>
        <taxon>Pseudomonadati</taxon>
        <taxon>Bacteroidota</taxon>
        <taxon>Cytophagia</taxon>
        <taxon>Cytophagales</taxon>
        <taxon>Fulvivirgaceae</taxon>
        <taxon>Chryseolinea</taxon>
    </lineage>
</organism>